<dbReference type="OrthoDB" id="1555531at2759"/>
<proteinExistence type="inferred from homology"/>
<dbReference type="NCBIfam" id="TIGR00021">
    <property type="entry name" value="rpiA"/>
    <property type="match status" value="1"/>
</dbReference>
<dbReference type="HAMAP" id="MF_00170">
    <property type="entry name" value="Rib_5P_isom_A"/>
    <property type="match status" value="1"/>
</dbReference>
<dbReference type="Pfam" id="PF06026">
    <property type="entry name" value="Rib_5-P_isom_A"/>
    <property type="match status" value="1"/>
</dbReference>
<evidence type="ECO:0000256" key="7">
    <source>
        <dbReference type="ARBA" id="ARBA00029734"/>
    </source>
</evidence>
<dbReference type="EC" id="5.3.1.6" evidence="4"/>
<dbReference type="SUPFAM" id="SSF75445">
    <property type="entry name" value="D-ribose-5-phosphate isomerase (RpiA), lid domain"/>
    <property type="match status" value="1"/>
</dbReference>
<dbReference type="CDD" id="cd01398">
    <property type="entry name" value="RPI_A"/>
    <property type="match status" value="1"/>
</dbReference>
<comment type="catalytic activity">
    <reaction evidence="1">
        <text>aldehydo-D-ribose 5-phosphate = D-ribulose 5-phosphate</text>
        <dbReference type="Rhea" id="RHEA:14657"/>
        <dbReference type="ChEBI" id="CHEBI:58121"/>
        <dbReference type="ChEBI" id="CHEBI:58273"/>
        <dbReference type="EC" id="5.3.1.6"/>
    </reaction>
</comment>
<dbReference type="AlphaFoldDB" id="A0A914B5V9"/>
<dbReference type="Gene3D" id="3.30.70.260">
    <property type="match status" value="1"/>
</dbReference>
<evidence type="ECO:0000313" key="10">
    <source>
        <dbReference type="Proteomes" id="UP000887568"/>
    </source>
</evidence>
<dbReference type="InterPro" id="IPR020672">
    <property type="entry name" value="Ribose5P_isomerase_typA_subgr"/>
</dbReference>
<evidence type="ECO:0000256" key="8">
    <source>
        <dbReference type="ARBA" id="ARBA00032273"/>
    </source>
</evidence>
<dbReference type="GO" id="GO:0004751">
    <property type="term" value="F:ribose-5-phosphate isomerase activity"/>
    <property type="evidence" value="ECO:0007669"/>
    <property type="project" value="UniProtKB-EC"/>
</dbReference>
<dbReference type="CTD" id="22934"/>
<dbReference type="PANTHER" id="PTHR11934:SF0">
    <property type="entry name" value="RIBOSE-5-PHOSPHATE ISOMERASE"/>
    <property type="match status" value="1"/>
</dbReference>
<dbReference type="PANTHER" id="PTHR11934">
    <property type="entry name" value="RIBOSE-5-PHOSPHATE ISOMERASE"/>
    <property type="match status" value="1"/>
</dbReference>
<dbReference type="FunFam" id="3.40.50.1360:FF:000014">
    <property type="entry name" value="Ribose 5-phosphate isomerase"/>
    <property type="match status" value="1"/>
</dbReference>
<organism evidence="9 10">
    <name type="scientific">Patiria miniata</name>
    <name type="common">Bat star</name>
    <name type="synonym">Asterina miniata</name>
    <dbReference type="NCBI Taxonomy" id="46514"/>
    <lineage>
        <taxon>Eukaryota</taxon>
        <taxon>Metazoa</taxon>
        <taxon>Echinodermata</taxon>
        <taxon>Eleutherozoa</taxon>
        <taxon>Asterozoa</taxon>
        <taxon>Asteroidea</taxon>
        <taxon>Valvatacea</taxon>
        <taxon>Valvatida</taxon>
        <taxon>Asterinidae</taxon>
        <taxon>Patiria</taxon>
    </lineage>
</organism>
<dbReference type="GO" id="GO:0006014">
    <property type="term" value="P:D-ribose metabolic process"/>
    <property type="evidence" value="ECO:0007669"/>
    <property type="project" value="TreeGrafter"/>
</dbReference>
<protein>
    <recommendedName>
        <fullName evidence="5">Ribose-5-phosphate isomerase</fullName>
        <ecNumber evidence="4">5.3.1.6</ecNumber>
    </recommendedName>
    <alternativeName>
        <fullName evidence="8">D-ribose-5-phosphate ketol-isomerase</fullName>
    </alternativeName>
    <alternativeName>
        <fullName evidence="7">Phosphoriboisomerase</fullName>
    </alternativeName>
</protein>
<dbReference type="SUPFAM" id="SSF100950">
    <property type="entry name" value="NagB/RpiA/CoA transferase-like"/>
    <property type="match status" value="1"/>
</dbReference>
<dbReference type="RefSeq" id="XP_038071329.1">
    <property type="nucleotide sequence ID" value="XM_038215401.1"/>
</dbReference>
<evidence type="ECO:0000256" key="2">
    <source>
        <dbReference type="ARBA" id="ARBA00004988"/>
    </source>
</evidence>
<keyword evidence="10" id="KW-1185">Reference proteome</keyword>
<dbReference type="OMA" id="ACHVQEK"/>
<dbReference type="InterPro" id="IPR037171">
    <property type="entry name" value="NagB/RpiA_transferase-like"/>
</dbReference>
<dbReference type="Gene3D" id="3.40.50.1360">
    <property type="match status" value="1"/>
</dbReference>
<comment type="similarity">
    <text evidence="3">Belongs to the ribose 5-phosphate isomerase family.</text>
</comment>
<dbReference type="GeneID" id="119740182"/>
<dbReference type="GO" id="GO:0009052">
    <property type="term" value="P:pentose-phosphate shunt, non-oxidative branch"/>
    <property type="evidence" value="ECO:0007669"/>
    <property type="project" value="InterPro"/>
</dbReference>
<keyword evidence="6" id="KW-0413">Isomerase</keyword>
<evidence type="ECO:0000256" key="6">
    <source>
        <dbReference type="ARBA" id="ARBA00023235"/>
    </source>
</evidence>
<dbReference type="EnsemblMetazoa" id="XM_038215401.1">
    <property type="protein sequence ID" value="XP_038071329.1"/>
    <property type="gene ID" value="LOC119740182"/>
</dbReference>
<comment type="pathway">
    <text evidence="2">Carbohydrate degradation; pentose phosphate pathway; D-ribose 5-phosphate from D-ribulose 5-phosphate (non-oxidative stage): step 1/1.</text>
</comment>
<evidence type="ECO:0000256" key="1">
    <source>
        <dbReference type="ARBA" id="ARBA00001713"/>
    </source>
</evidence>
<dbReference type="InterPro" id="IPR004788">
    <property type="entry name" value="Ribose5P_isomerase_type_A"/>
</dbReference>
<dbReference type="Proteomes" id="UP000887568">
    <property type="component" value="Unplaced"/>
</dbReference>
<name>A0A914B5V9_PATMI</name>
<dbReference type="FunFam" id="3.30.70.260:FF:000018">
    <property type="entry name" value="Ribose-5-phosphate isomerase A"/>
    <property type="match status" value="1"/>
</dbReference>
<accession>A0A914B5V9</accession>
<evidence type="ECO:0000256" key="4">
    <source>
        <dbReference type="ARBA" id="ARBA00011959"/>
    </source>
</evidence>
<evidence type="ECO:0000256" key="3">
    <source>
        <dbReference type="ARBA" id="ARBA00008088"/>
    </source>
</evidence>
<dbReference type="GO" id="GO:0005737">
    <property type="term" value="C:cytoplasm"/>
    <property type="evidence" value="ECO:0007669"/>
    <property type="project" value="TreeGrafter"/>
</dbReference>
<evidence type="ECO:0000313" key="9">
    <source>
        <dbReference type="EnsemblMetazoa" id="XP_038071329.1"/>
    </source>
</evidence>
<sequence length="285" mass="31414">MFRLFTRLKLLKLQPELSCVRGGSAKLTWRNCPRILDRTAANRNMSAAASAELIEVAKRAAAYAAVDTHVKDNYRLGVGSGSTIVYAVERLAQRVKEEKLSVQCVPTSFQARQLIVNNGLVLSDLEKTPQLDVAIDGADEVDRDLNLIKGGGGCQTQEKIVAANAKYLVVIADYRKKSSHLGEHWDRGVPIEVIPLAYRPIMNTLALQLGGEAVLRMAKSKAGPVVTDNGNFILDWKFKAVPESWEAVNQQIKMIPGVVETGLFIKMTRQVYFGMEDGSIQSICR</sequence>
<reference evidence="9" key="1">
    <citation type="submission" date="2022-11" db="UniProtKB">
        <authorList>
            <consortium name="EnsemblMetazoa"/>
        </authorList>
    </citation>
    <scope>IDENTIFICATION</scope>
</reference>
<dbReference type="NCBIfam" id="NF001924">
    <property type="entry name" value="PRK00702.1"/>
    <property type="match status" value="1"/>
</dbReference>
<evidence type="ECO:0000256" key="5">
    <source>
        <dbReference type="ARBA" id="ARBA00019150"/>
    </source>
</evidence>